<dbReference type="GO" id="GO:0004519">
    <property type="term" value="F:endonuclease activity"/>
    <property type="evidence" value="ECO:0007669"/>
    <property type="project" value="UniProtKB-KW"/>
</dbReference>
<name>A0AAV4WTE7_9ARAC</name>
<evidence type="ECO:0000256" key="1">
    <source>
        <dbReference type="ARBA" id="ARBA00023268"/>
    </source>
</evidence>
<sequence>MKLIGKAVSKVRISPNSQRYVDISIQPTNVTLQAGQPLLIEKYVNSLSSSFLVARAVSNMNTNNRCLALILNLNDSTLVLSKGMVLVSVVPIEQVSVLQNINSIRVNNLKRNNLNNLKNVINLENSITLSHLNHSEQSDVISLFNKYNSAFALELSALGECSIIQHEIHLTDNIATRQKPYRVPYNFKSEMKKQINILLDAGLPDFDKSFAICTDATKYSLGAVLVQEEESWFQHPIIFASRKLGSTEVKYSVAEKEALGVVFG</sequence>
<dbReference type="Pfam" id="PF17919">
    <property type="entry name" value="RT_RNaseH_2"/>
    <property type="match status" value="1"/>
</dbReference>
<evidence type="ECO:0000313" key="4">
    <source>
        <dbReference type="Proteomes" id="UP001054837"/>
    </source>
</evidence>
<accession>A0AAV4WTE7</accession>
<dbReference type="SUPFAM" id="SSF56672">
    <property type="entry name" value="DNA/RNA polymerases"/>
    <property type="match status" value="2"/>
</dbReference>
<gene>
    <name evidence="3" type="primary">pol_3964</name>
    <name evidence="3" type="ORF">CDAR_205321</name>
</gene>
<dbReference type="InterPro" id="IPR041577">
    <property type="entry name" value="RT_RNaseH_2"/>
</dbReference>
<dbReference type="GO" id="GO:0071897">
    <property type="term" value="P:DNA biosynthetic process"/>
    <property type="evidence" value="ECO:0007669"/>
    <property type="project" value="UniProtKB-ARBA"/>
</dbReference>
<protein>
    <submittedName>
        <fullName evidence="3">Endonuclease</fullName>
    </submittedName>
</protein>
<dbReference type="InterPro" id="IPR050951">
    <property type="entry name" value="Retrovirus_Pol_polyprotein"/>
</dbReference>
<dbReference type="InterPro" id="IPR043502">
    <property type="entry name" value="DNA/RNA_pol_sf"/>
</dbReference>
<dbReference type="Proteomes" id="UP001054837">
    <property type="component" value="Unassembled WGS sequence"/>
</dbReference>
<dbReference type="AlphaFoldDB" id="A0AAV4WTE7"/>
<organism evidence="3 4">
    <name type="scientific">Caerostris darwini</name>
    <dbReference type="NCBI Taxonomy" id="1538125"/>
    <lineage>
        <taxon>Eukaryota</taxon>
        <taxon>Metazoa</taxon>
        <taxon>Ecdysozoa</taxon>
        <taxon>Arthropoda</taxon>
        <taxon>Chelicerata</taxon>
        <taxon>Arachnida</taxon>
        <taxon>Araneae</taxon>
        <taxon>Araneomorphae</taxon>
        <taxon>Entelegynae</taxon>
        <taxon>Araneoidea</taxon>
        <taxon>Araneidae</taxon>
        <taxon>Caerostris</taxon>
    </lineage>
</organism>
<keyword evidence="1" id="KW-0511">Multifunctional enzyme</keyword>
<comment type="caution">
    <text evidence="3">The sequence shown here is derived from an EMBL/GenBank/DDBJ whole genome shotgun (WGS) entry which is preliminary data.</text>
</comment>
<reference evidence="3 4" key="1">
    <citation type="submission" date="2021-06" db="EMBL/GenBank/DDBJ databases">
        <title>Caerostris darwini draft genome.</title>
        <authorList>
            <person name="Kono N."/>
            <person name="Arakawa K."/>
        </authorList>
    </citation>
    <scope>NUCLEOTIDE SEQUENCE [LARGE SCALE GENOMIC DNA]</scope>
</reference>
<keyword evidence="4" id="KW-1185">Reference proteome</keyword>
<feature type="domain" description="Reverse transcriptase/retrotransposon-derived protein RNase H-like" evidence="2">
    <location>
        <begin position="203"/>
        <end position="263"/>
    </location>
</feature>
<dbReference type="PANTHER" id="PTHR37984">
    <property type="entry name" value="PROTEIN CBG26694"/>
    <property type="match status" value="1"/>
</dbReference>
<keyword evidence="3" id="KW-0255">Endonuclease</keyword>
<proteinExistence type="predicted"/>
<evidence type="ECO:0000259" key="2">
    <source>
        <dbReference type="Pfam" id="PF17919"/>
    </source>
</evidence>
<evidence type="ECO:0000313" key="3">
    <source>
        <dbReference type="EMBL" id="GIY85588.1"/>
    </source>
</evidence>
<dbReference type="PANTHER" id="PTHR37984:SF5">
    <property type="entry name" value="PROTEIN NYNRIN-LIKE"/>
    <property type="match status" value="1"/>
</dbReference>
<dbReference type="EMBL" id="BPLQ01015067">
    <property type="protein sequence ID" value="GIY85588.1"/>
    <property type="molecule type" value="Genomic_DNA"/>
</dbReference>
<keyword evidence="3" id="KW-0540">Nuclease</keyword>
<keyword evidence="3" id="KW-0378">Hydrolase</keyword>